<keyword evidence="4" id="KW-1185">Reference proteome</keyword>
<sequence length="276" mass="30598">MRGFRAKDEDRDRFVELIEAAYVDGQIGDQDRELRVSRALSAATLDELEALTRDLQRPPGHDVVRPSPALPAARPRPVAWVLVALVAVVGLLVAVAPLVMFAGSEQDSATSTPTWAVESSASASPVNELDGFEMTPADVRRFVTSYERKFGTLEAFEVAFFPDRIQAQVPVRGSRPRMERWAWDGQWRQDTQAAAVAGPHQRVDLGTVDVRRLFDNIATARRVLGVEKGRFTHALLIRWGAEPTELNIYIGNTFNESGYLSSTPSGEITRRHPYAS</sequence>
<keyword evidence="1" id="KW-1133">Transmembrane helix</keyword>
<reference evidence="4" key="1">
    <citation type="journal article" date="2019" name="Int. J. Syst. Evol. Microbiol.">
        <title>The Global Catalogue of Microorganisms (GCM) 10K type strain sequencing project: providing services to taxonomists for standard genome sequencing and annotation.</title>
        <authorList>
            <consortium name="The Broad Institute Genomics Platform"/>
            <consortium name="The Broad Institute Genome Sequencing Center for Infectious Disease"/>
            <person name="Wu L."/>
            <person name="Ma J."/>
        </authorList>
    </citation>
    <scope>NUCLEOTIDE SEQUENCE [LARGE SCALE GENOMIC DNA]</scope>
    <source>
        <strain evidence="4">FCH27</strain>
    </source>
</reference>
<feature type="domain" description="DUF1707" evidence="2">
    <location>
        <begin position="5"/>
        <end position="56"/>
    </location>
</feature>
<gene>
    <name evidence="3" type="ORF">ACFQO6_18900</name>
</gene>
<proteinExistence type="predicted"/>
<accession>A0ABW2NBQ1</accession>
<feature type="transmembrane region" description="Helical" evidence="1">
    <location>
        <begin position="78"/>
        <end position="102"/>
    </location>
</feature>
<evidence type="ECO:0000313" key="4">
    <source>
        <dbReference type="Proteomes" id="UP001596524"/>
    </source>
</evidence>
<keyword evidence="1" id="KW-0812">Transmembrane</keyword>
<keyword evidence="1" id="KW-0472">Membrane</keyword>
<name>A0ABW2NBQ1_9ACTN</name>
<dbReference type="Pfam" id="PF08044">
    <property type="entry name" value="DUF1707"/>
    <property type="match status" value="1"/>
</dbReference>
<dbReference type="EMBL" id="JBHTCH010000023">
    <property type="protein sequence ID" value="MFC7362346.1"/>
    <property type="molecule type" value="Genomic_DNA"/>
</dbReference>
<dbReference type="InterPro" id="IPR012551">
    <property type="entry name" value="DUF1707_SHOCT-like"/>
</dbReference>
<comment type="caution">
    <text evidence="3">The sequence shown here is derived from an EMBL/GenBank/DDBJ whole genome shotgun (WGS) entry which is preliminary data.</text>
</comment>
<organism evidence="3 4">
    <name type="scientific">Nocardioides astragali</name>
    <dbReference type="NCBI Taxonomy" id="1776736"/>
    <lineage>
        <taxon>Bacteria</taxon>
        <taxon>Bacillati</taxon>
        <taxon>Actinomycetota</taxon>
        <taxon>Actinomycetes</taxon>
        <taxon>Propionibacteriales</taxon>
        <taxon>Nocardioidaceae</taxon>
        <taxon>Nocardioides</taxon>
    </lineage>
</organism>
<protein>
    <submittedName>
        <fullName evidence="3">DUF1707 domain-containing protein</fullName>
    </submittedName>
</protein>
<evidence type="ECO:0000259" key="2">
    <source>
        <dbReference type="Pfam" id="PF08044"/>
    </source>
</evidence>
<evidence type="ECO:0000256" key="1">
    <source>
        <dbReference type="SAM" id="Phobius"/>
    </source>
</evidence>
<dbReference type="RefSeq" id="WP_255893010.1">
    <property type="nucleotide sequence ID" value="NZ_JAFMZM010000008.1"/>
</dbReference>
<dbReference type="Proteomes" id="UP001596524">
    <property type="component" value="Unassembled WGS sequence"/>
</dbReference>
<evidence type="ECO:0000313" key="3">
    <source>
        <dbReference type="EMBL" id="MFC7362346.1"/>
    </source>
</evidence>